<dbReference type="SUPFAM" id="SSF52058">
    <property type="entry name" value="L domain-like"/>
    <property type="match status" value="1"/>
</dbReference>
<name>A0ABS8TFK2_DATST</name>
<keyword evidence="9" id="KW-0472">Membrane</keyword>
<reference evidence="13 14" key="1">
    <citation type="journal article" date="2021" name="BMC Genomics">
        <title>Datura genome reveals duplications of psychoactive alkaloid biosynthetic genes and high mutation rate following tissue culture.</title>
        <authorList>
            <person name="Rajewski A."/>
            <person name="Carter-House D."/>
            <person name="Stajich J."/>
            <person name="Litt A."/>
        </authorList>
    </citation>
    <scope>NUCLEOTIDE SEQUENCE [LARGE SCALE GENOMIC DNA]</scope>
    <source>
        <strain evidence="13">AR-01</strain>
    </source>
</reference>
<dbReference type="EMBL" id="JACEIK010001543">
    <property type="protein sequence ID" value="MCD7470257.1"/>
    <property type="molecule type" value="Genomic_DNA"/>
</dbReference>
<dbReference type="Gene3D" id="1.10.10.10">
    <property type="entry name" value="Winged helix-like DNA-binding domain superfamily/Winged helix DNA-binding domain"/>
    <property type="match status" value="1"/>
</dbReference>
<protein>
    <submittedName>
        <fullName evidence="13">Uncharacterized protein</fullName>
    </submittedName>
</protein>
<feature type="domain" description="Disease resistance protein winged helix" evidence="12">
    <location>
        <begin position="430"/>
        <end position="500"/>
    </location>
</feature>
<dbReference type="InterPro" id="IPR041118">
    <property type="entry name" value="Rx_N"/>
</dbReference>
<keyword evidence="8" id="KW-0175">Coiled coil</keyword>
<keyword evidence="6" id="KW-0611">Plant defense</keyword>
<evidence type="ECO:0000256" key="4">
    <source>
        <dbReference type="ARBA" id="ARBA00022737"/>
    </source>
</evidence>
<organism evidence="13 14">
    <name type="scientific">Datura stramonium</name>
    <name type="common">Jimsonweed</name>
    <name type="synonym">Common thornapple</name>
    <dbReference type="NCBI Taxonomy" id="4076"/>
    <lineage>
        <taxon>Eukaryota</taxon>
        <taxon>Viridiplantae</taxon>
        <taxon>Streptophyta</taxon>
        <taxon>Embryophyta</taxon>
        <taxon>Tracheophyta</taxon>
        <taxon>Spermatophyta</taxon>
        <taxon>Magnoliopsida</taxon>
        <taxon>eudicotyledons</taxon>
        <taxon>Gunneridae</taxon>
        <taxon>Pentapetalae</taxon>
        <taxon>asterids</taxon>
        <taxon>lamiids</taxon>
        <taxon>Solanales</taxon>
        <taxon>Solanaceae</taxon>
        <taxon>Solanoideae</taxon>
        <taxon>Datureae</taxon>
        <taxon>Datura</taxon>
    </lineage>
</organism>
<dbReference type="InterPro" id="IPR036388">
    <property type="entry name" value="WH-like_DNA-bd_sf"/>
</dbReference>
<dbReference type="Gene3D" id="1.20.5.4130">
    <property type="match status" value="1"/>
</dbReference>
<dbReference type="InterPro" id="IPR027417">
    <property type="entry name" value="P-loop_NTPase"/>
</dbReference>
<evidence type="ECO:0000259" key="12">
    <source>
        <dbReference type="Pfam" id="PF23559"/>
    </source>
</evidence>
<dbReference type="InterPro" id="IPR032675">
    <property type="entry name" value="LRR_dom_sf"/>
</dbReference>
<feature type="domain" description="NB-ARC" evidence="10">
    <location>
        <begin position="162"/>
        <end position="345"/>
    </location>
</feature>
<dbReference type="Pfam" id="PF18052">
    <property type="entry name" value="Rx_N"/>
    <property type="match status" value="1"/>
</dbReference>
<keyword evidence="14" id="KW-1185">Reference proteome</keyword>
<dbReference type="InterPro" id="IPR002182">
    <property type="entry name" value="NB-ARC"/>
</dbReference>
<evidence type="ECO:0000256" key="7">
    <source>
        <dbReference type="ARBA" id="ARBA00022840"/>
    </source>
</evidence>
<keyword evidence="5" id="KW-0547">Nucleotide-binding</keyword>
<evidence type="ECO:0000256" key="9">
    <source>
        <dbReference type="ARBA" id="ARBA00023136"/>
    </source>
</evidence>
<comment type="caution">
    <text evidence="13">The sequence shown here is derived from an EMBL/GenBank/DDBJ whole genome shotgun (WGS) entry which is preliminary data.</text>
</comment>
<sequence length="910" mass="104429">MEDLNLKSVALSMARKIMENWELITGVWEDAEDLSTEVDHLKAFLDDAGKWEQSNSEQWKQFVKEIQLIVYQADDTIDKLLLKHELEKKKNIVKRCLSAPHYGKNLKDFAVDIKAIIKKVKKMIQENQECFEKKPMLDYQQKIIAQGSQSSLLEDDEVVGFDDEVREVTERLVKGTKNLDVIPVVGLPGLGKTTLVTKIYNEVGSSKDNGFYKRIWVHVGPDYKQKEVLVNILKKYEKYSEQYFQRMDDNELLEKIREYISKGSKCLIVLDNVWETNVLDLVRKVFPKRKRKEREEVKEEGGHRILITTREKPVGRYASDKPHYLKFLDEKESFELLVKRVFGSNKCPKDFKKPGDCIVKQCGGLPLALVVVAGALRGLSNKKEWKMISDNVEKHLIDKEDPESCLKYVEMSYDRLAKEMRPCFLYCAAFPRGFEIPAWRLIRLWIAEGLINSELEGSLEDIAEHFLNQLVDKNLLMIIEKRADGRQVKTCRLHDMLHQFCKVEATNQGLFQQVSDLINISSSHQSSATYSRRLCIDQIPLLKDVFSKQLGNFEHVRSVLCFSKDKNVHLDKIPPFPEASPLIRVLEFEPFSYFFKSDFENLFYFMRYIAISTECSFPLFFSKFENLQTLIFNAPVGPTIDIKSDIWNMLQLRHLHTNFPAMLPSPPASPSGDQESSPSCLQTLSRVTPGSCTKDVLTRACNLIKLTVQGEMTEFFDTNTGKFKNFEKLKCLEKLKLLDVSRSKVPTPQIPPTFLNFLRKLKKLTLSNTKFAWSDANSLGELQCLEILKLKENAFSGTTWDSVGFTELKVLWIDSADIKTWTASNSPFPTLERLVLKSCADLEAIPVEFVCVSSLQEITLKSTNCKASISAQTIRDSKREIYQNNQKAAESEIGSNTQATESFRFTLHIS</sequence>
<dbReference type="PANTHER" id="PTHR23155:SF1193">
    <property type="entry name" value="DISEASE RESISTANCE PROTEIN RPP13-RELATED"/>
    <property type="match status" value="1"/>
</dbReference>
<dbReference type="Gene3D" id="1.10.8.430">
    <property type="entry name" value="Helical domain of apoptotic protease-activating factors"/>
    <property type="match status" value="1"/>
</dbReference>
<evidence type="ECO:0000256" key="8">
    <source>
        <dbReference type="ARBA" id="ARBA00023054"/>
    </source>
</evidence>
<accession>A0ABS8TFK2</accession>
<comment type="similarity">
    <text evidence="2">Belongs to the disease resistance NB-LRR family.</text>
</comment>
<feature type="domain" description="Disease resistance N-terminal" evidence="11">
    <location>
        <begin position="13"/>
        <end position="91"/>
    </location>
</feature>
<dbReference type="PANTHER" id="PTHR23155">
    <property type="entry name" value="DISEASE RESISTANCE PROTEIN RP"/>
    <property type="match status" value="1"/>
</dbReference>
<proteinExistence type="inferred from homology"/>
<evidence type="ECO:0000256" key="3">
    <source>
        <dbReference type="ARBA" id="ARBA00022614"/>
    </source>
</evidence>
<evidence type="ECO:0000313" key="13">
    <source>
        <dbReference type="EMBL" id="MCD7470257.1"/>
    </source>
</evidence>
<evidence type="ECO:0000256" key="1">
    <source>
        <dbReference type="ARBA" id="ARBA00004170"/>
    </source>
</evidence>
<evidence type="ECO:0000259" key="11">
    <source>
        <dbReference type="Pfam" id="PF18052"/>
    </source>
</evidence>
<dbReference type="Gene3D" id="3.80.10.10">
    <property type="entry name" value="Ribonuclease Inhibitor"/>
    <property type="match status" value="1"/>
</dbReference>
<evidence type="ECO:0000256" key="2">
    <source>
        <dbReference type="ARBA" id="ARBA00008894"/>
    </source>
</evidence>
<dbReference type="InterPro" id="IPR044974">
    <property type="entry name" value="Disease_R_plants"/>
</dbReference>
<dbReference type="Pfam" id="PF23559">
    <property type="entry name" value="WHD_DRP"/>
    <property type="match status" value="1"/>
</dbReference>
<keyword evidence="4" id="KW-0677">Repeat</keyword>
<dbReference type="Pfam" id="PF00931">
    <property type="entry name" value="NB-ARC"/>
    <property type="match status" value="1"/>
</dbReference>
<evidence type="ECO:0000313" key="14">
    <source>
        <dbReference type="Proteomes" id="UP000823775"/>
    </source>
</evidence>
<gene>
    <name evidence="13" type="ORF">HAX54_009981</name>
</gene>
<dbReference type="InterPro" id="IPR058922">
    <property type="entry name" value="WHD_DRP"/>
</dbReference>
<dbReference type="InterPro" id="IPR042197">
    <property type="entry name" value="Apaf_helical"/>
</dbReference>
<comment type="subcellular location">
    <subcellularLocation>
        <location evidence="1">Membrane</location>
        <topology evidence="1">Peripheral membrane protein</topology>
    </subcellularLocation>
</comment>
<dbReference type="SUPFAM" id="SSF52540">
    <property type="entry name" value="P-loop containing nucleoside triphosphate hydrolases"/>
    <property type="match status" value="1"/>
</dbReference>
<evidence type="ECO:0000256" key="6">
    <source>
        <dbReference type="ARBA" id="ARBA00022821"/>
    </source>
</evidence>
<dbReference type="PRINTS" id="PR00364">
    <property type="entry name" value="DISEASERSIST"/>
</dbReference>
<dbReference type="Gene3D" id="3.40.50.300">
    <property type="entry name" value="P-loop containing nucleotide triphosphate hydrolases"/>
    <property type="match status" value="1"/>
</dbReference>
<dbReference type="Proteomes" id="UP000823775">
    <property type="component" value="Unassembled WGS sequence"/>
</dbReference>
<keyword evidence="7" id="KW-0067">ATP-binding</keyword>
<evidence type="ECO:0000259" key="10">
    <source>
        <dbReference type="Pfam" id="PF00931"/>
    </source>
</evidence>
<evidence type="ECO:0000256" key="5">
    <source>
        <dbReference type="ARBA" id="ARBA00022741"/>
    </source>
</evidence>
<keyword evidence="3" id="KW-0433">Leucine-rich repeat</keyword>